<dbReference type="Proteomes" id="UP000220214">
    <property type="component" value="Unassembled WGS sequence"/>
</dbReference>
<feature type="chain" id="PRO_5008915901" description="Fam-c protein" evidence="2">
    <location>
        <begin position="21"/>
        <end position="96"/>
    </location>
</feature>
<name>A0A1D3JNR7_PLABE</name>
<feature type="signal peptide" evidence="2">
    <location>
        <begin position="1"/>
        <end position="20"/>
    </location>
</feature>
<proteinExistence type="predicted"/>
<evidence type="ECO:0000313" key="3">
    <source>
        <dbReference type="EMBL" id="SBW38108.1"/>
    </source>
</evidence>
<dbReference type="AlphaFoldDB" id="A0A1D3JNR7"/>
<keyword evidence="2" id="KW-0732">Signal</keyword>
<evidence type="ECO:0008006" key="5">
    <source>
        <dbReference type="Google" id="ProtNLM"/>
    </source>
</evidence>
<evidence type="ECO:0000256" key="2">
    <source>
        <dbReference type="SAM" id="SignalP"/>
    </source>
</evidence>
<feature type="non-terminal residue" evidence="3">
    <location>
        <position position="96"/>
    </location>
</feature>
<dbReference type="EMBL" id="FLVA01000041">
    <property type="protein sequence ID" value="SBW38108.1"/>
    <property type="molecule type" value="Genomic_DNA"/>
</dbReference>
<accession>A0A1D3JNR7</accession>
<reference evidence="3 4" key="1">
    <citation type="submission" date="2016-05" db="EMBL/GenBank/DDBJ databases">
        <authorList>
            <consortium name="Pathogen Informatics"/>
        </authorList>
    </citation>
    <scope>NUCLEOTIDE SEQUENCE [LARGE SCALE GENOMIC DNA]</scope>
    <source>
        <strain evidence="3 4">NK65e</strain>
    </source>
</reference>
<protein>
    <recommendedName>
        <fullName evidence="5">Fam-c protein</fullName>
    </recommendedName>
</protein>
<feature type="region of interest" description="Disordered" evidence="1">
    <location>
        <begin position="62"/>
        <end position="96"/>
    </location>
</feature>
<gene>
    <name evidence="3" type="ORF">PBNK65E_000493300</name>
</gene>
<sequence length="96" mass="11047">MNYKLIQITSSLLLMCLCEAYSNEKNNNNGTIFTKSNRLLSEPENNEMGEGLYEENVSLYDDKEPISGDQESIFEDQTNNEDQPIFEDQTNNEDQP</sequence>
<dbReference type="VEuPathDB" id="PlasmoDB:PBANKA_0316800"/>
<evidence type="ECO:0000313" key="4">
    <source>
        <dbReference type="Proteomes" id="UP000220214"/>
    </source>
</evidence>
<feature type="compositionally biased region" description="Polar residues" evidence="1">
    <location>
        <begin position="75"/>
        <end position="96"/>
    </location>
</feature>
<evidence type="ECO:0000256" key="1">
    <source>
        <dbReference type="SAM" id="MobiDB-lite"/>
    </source>
</evidence>
<organism evidence="3 4">
    <name type="scientific">Plasmodium berghei</name>
    <dbReference type="NCBI Taxonomy" id="5821"/>
    <lineage>
        <taxon>Eukaryota</taxon>
        <taxon>Sar</taxon>
        <taxon>Alveolata</taxon>
        <taxon>Apicomplexa</taxon>
        <taxon>Aconoidasida</taxon>
        <taxon>Haemosporida</taxon>
        <taxon>Plasmodiidae</taxon>
        <taxon>Plasmodium</taxon>
        <taxon>Plasmodium (Vinckeia)</taxon>
    </lineage>
</organism>